<evidence type="ECO:0000313" key="5">
    <source>
        <dbReference type="Proteomes" id="UP000516422"/>
    </source>
</evidence>
<dbReference type="Proteomes" id="UP000276379">
    <property type="component" value="Unassembled WGS sequence"/>
</dbReference>
<dbReference type="KEGG" id="sgf:HEP81_07195"/>
<sequence length="76" mass="8370">MGKQRRKNGKARTGRPRTGRDCGAPLPAHRDPRPRSGSPAPGTAHWRGHGPGNQWLLLPGGTWRRVETIRVRGLFG</sequence>
<dbReference type="EMBL" id="PDES01000005">
    <property type="protein sequence ID" value="RRQ86766.1"/>
    <property type="molecule type" value="Genomic_DNA"/>
</dbReference>
<reference evidence="3 4" key="1">
    <citation type="submission" date="2017-10" db="EMBL/GenBank/DDBJ databases">
        <title>Draft genome of actinobacteria isolated from guarana (Paullinia cupana (Mart.) Ducke.</title>
        <authorList>
            <person name="Siqueira K.A."/>
            <person name="Liotti R.G."/>
            <person name="Mendes T.A."/>
            <person name="Soares M.A."/>
        </authorList>
    </citation>
    <scope>NUCLEOTIDE SEQUENCE [LARGE SCALE GENOMIC DNA]</scope>
    <source>
        <strain evidence="3 4">199</strain>
    </source>
</reference>
<dbReference type="EMBL" id="CP051006">
    <property type="protein sequence ID" value="QNT97428.1"/>
    <property type="molecule type" value="Genomic_DNA"/>
</dbReference>
<evidence type="ECO:0000313" key="4">
    <source>
        <dbReference type="Proteomes" id="UP000276379"/>
    </source>
</evidence>
<accession>A0A426S9G7</accession>
<evidence type="ECO:0000313" key="3">
    <source>
        <dbReference type="EMBL" id="RRQ86766.1"/>
    </source>
</evidence>
<name>A0A426S9G7_9ACTN</name>
<dbReference type="RefSeq" id="WP_037653856.1">
    <property type="nucleotide sequence ID" value="NZ_CP051006.1"/>
</dbReference>
<evidence type="ECO:0000313" key="2">
    <source>
        <dbReference type="EMBL" id="QNT97428.1"/>
    </source>
</evidence>
<gene>
    <name evidence="3" type="ORF">CQW44_13205</name>
    <name evidence="2" type="ORF">HEP81_07195</name>
</gene>
<dbReference type="AlphaFoldDB" id="A0A426S9G7"/>
<dbReference type="GeneID" id="91466704"/>
<keyword evidence="4" id="KW-1185">Reference proteome</keyword>
<reference evidence="2 5" key="2">
    <citation type="submission" date="2020-04" db="EMBL/GenBank/DDBJ databases">
        <title>Characterization and engineering of Streptomyces griseofuscus DSM40191 as a potential heterologous host for expression of BGCs.</title>
        <authorList>
            <person name="Gren T."/>
            <person name="Whitford C.M."/>
            <person name="Mohite O.S."/>
            <person name="Joergensen T.S."/>
            <person name="Nielsen J.B."/>
            <person name="Lee S.Y."/>
            <person name="Weber T."/>
        </authorList>
    </citation>
    <scope>NUCLEOTIDE SEQUENCE [LARGE SCALE GENOMIC DNA]</scope>
    <source>
        <strain evidence="2 5">DSM 40191</strain>
    </source>
</reference>
<proteinExistence type="predicted"/>
<protein>
    <submittedName>
        <fullName evidence="3">Uncharacterized protein</fullName>
    </submittedName>
</protein>
<feature type="compositionally biased region" description="Basic residues" evidence="1">
    <location>
        <begin position="1"/>
        <end position="17"/>
    </location>
</feature>
<dbReference type="Proteomes" id="UP000516422">
    <property type="component" value="Chromosome"/>
</dbReference>
<feature type="region of interest" description="Disordered" evidence="1">
    <location>
        <begin position="1"/>
        <end position="53"/>
    </location>
</feature>
<evidence type="ECO:0000256" key="1">
    <source>
        <dbReference type="SAM" id="MobiDB-lite"/>
    </source>
</evidence>
<organism evidence="3 4">
    <name type="scientific">Streptomyces griseofuscus</name>
    <dbReference type="NCBI Taxonomy" id="146922"/>
    <lineage>
        <taxon>Bacteria</taxon>
        <taxon>Bacillati</taxon>
        <taxon>Actinomycetota</taxon>
        <taxon>Actinomycetes</taxon>
        <taxon>Kitasatosporales</taxon>
        <taxon>Streptomycetaceae</taxon>
        <taxon>Streptomyces</taxon>
    </lineage>
</organism>